<evidence type="ECO:0000313" key="10">
    <source>
        <dbReference type="EMBL" id="MDF9408632.1"/>
    </source>
</evidence>
<keyword evidence="4 8" id="KW-0028">Amino-acid biosynthesis</keyword>
<accession>A0A9X4GZC9</accession>
<evidence type="ECO:0000256" key="5">
    <source>
        <dbReference type="ARBA" id="ARBA00022801"/>
    </source>
</evidence>
<proteinExistence type="inferred from homology"/>
<comment type="similarity">
    <text evidence="2 8">Belongs to the PHP hydrolase family. HisK subfamily.</text>
</comment>
<dbReference type="GO" id="GO:0000105">
    <property type="term" value="P:L-histidine biosynthetic process"/>
    <property type="evidence" value="ECO:0007669"/>
    <property type="project" value="UniProtKB-UniRule"/>
</dbReference>
<evidence type="ECO:0000259" key="9">
    <source>
        <dbReference type="Pfam" id="PF02811"/>
    </source>
</evidence>
<dbReference type="EC" id="3.1.3.15" evidence="3 8"/>
<evidence type="ECO:0000256" key="2">
    <source>
        <dbReference type="ARBA" id="ARBA00009152"/>
    </source>
</evidence>
<dbReference type="AlphaFoldDB" id="A0A9X4GZC9"/>
<dbReference type="SUPFAM" id="SSF89550">
    <property type="entry name" value="PHP domain-like"/>
    <property type="match status" value="1"/>
</dbReference>
<dbReference type="GO" id="GO:0005737">
    <property type="term" value="C:cytoplasm"/>
    <property type="evidence" value="ECO:0007669"/>
    <property type="project" value="TreeGrafter"/>
</dbReference>
<evidence type="ECO:0000256" key="4">
    <source>
        <dbReference type="ARBA" id="ARBA00022605"/>
    </source>
</evidence>
<dbReference type="EMBL" id="JAKOAV010000016">
    <property type="protein sequence ID" value="MDF9408632.1"/>
    <property type="molecule type" value="Genomic_DNA"/>
</dbReference>
<comment type="pathway">
    <text evidence="1 8">Amino-acid biosynthesis; L-histidine biosynthesis; L-histidine from 5-phospho-alpha-D-ribose 1-diphosphate: step 8/9.</text>
</comment>
<keyword evidence="5 8" id="KW-0378">Hydrolase</keyword>
<sequence>MPVDYHLHTKMCGHATGEIEEYLAAAQRQGLAEVGFSDHLPLYFLPPKKAIPGYAMLLDDIPTYIRAVRRLQEESWPVRIKLGVEADYVPGHESKLEELLNSQPFDYVIGSVHFIDGWSFDNQEEVDKYSEWDIWELYEKYFNLVQQAALSGFFDIMAHPDLIKKFNYSPSKRLTPLYEDTALVFKKAGVCVEVNTAGLRYPVREIYPSRDFLKIAFRHGLPVTLGSDAHHPEQVGAGFAQAIALIKEVGYEEITLFDQRTRISKKI</sequence>
<name>A0A9X4GZC9_9FIRM</name>
<protein>
    <recommendedName>
        <fullName evidence="3 8">Histidinol-phosphatase</fullName>
        <shortName evidence="8">HolPase</shortName>
        <ecNumber evidence="3 8">3.1.3.15</ecNumber>
    </recommendedName>
</protein>
<dbReference type="Proteomes" id="UP001154312">
    <property type="component" value="Unassembled WGS sequence"/>
</dbReference>
<organism evidence="10 11">
    <name type="scientific">Pelotomaculum isophthalicicum JI</name>
    <dbReference type="NCBI Taxonomy" id="947010"/>
    <lineage>
        <taxon>Bacteria</taxon>
        <taxon>Bacillati</taxon>
        <taxon>Bacillota</taxon>
        <taxon>Clostridia</taxon>
        <taxon>Eubacteriales</taxon>
        <taxon>Desulfotomaculaceae</taxon>
        <taxon>Pelotomaculum</taxon>
    </lineage>
</organism>
<gene>
    <name evidence="10" type="ORF">L7E55_09730</name>
</gene>
<dbReference type="InterPro" id="IPR010140">
    <property type="entry name" value="Histidinol_P_phosphatase_HisJ"/>
</dbReference>
<reference evidence="10" key="1">
    <citation type="submission" date="2022-02" db="EMBL/GenBank/DDBJ databases">
        <authorList>
            <person name="Leng L."/>
        </authorList>
    </citation>
    <scope>NUCLEOTIDE SEQUENCE</scope>
    <source>
        <strain evidence="10">JI</strain>
    </source>
</reference>
<dbReference type="InterPro" id="IPR016195">
    <property type="entry name" value="Pol/histidinol_Pase-like"/>
</dbReference>
<evidence type="ECO:0000256" key="3">
    <source>
        <dbReference type="ARBA" id="ARBA00013085"/>
    </source>
</evidence>
<evidence type="ECO:0000256" key="7">
    <source>
        <dbReference type="ARBA" id="ARBA00049158"/>
    </source>
</evidence>
<dbReference type="Gene3D" id="3.20.20.140">
    <property type="entry name" value="Metal-dependent hydrolases"/>
    <property type="match status" value="1"/>
</dbReference>
<evidence type="ECO:0000256" key="1">
    <source>
        <dbReference type="ARBA" id="ARBA00004970"/>
    </source>
</evidence>
<comment type="caution">
    <text evidence="10">The sequence shown here is derived from an EMBL/GenBank/DDBJ whole genome shotgun (WGS) entry which is preliminary data.</text>
</comment>
<dbReference type="PANTHER" id="PTHR21039:SF0">
    <property type="entry name" value="HISTIDINOL-PHOSPHATASE"/>
    <property type="match status" value="1"/>
</dbReference>
<keyword evidence="11" id="KW-1185">Reference proteome</keyword>
<comment type="catalytic activity">
    <reaction evidence="7 8">
        <text>L-histidinol phosphate + H2O = L-histidinol + phosphate</text>
        <dbReference type="Rhea" id="RHEA:14465"/>
        <dbReference type="ChEBI" id="CHEBI:15377"/>
        <dbReference type="ChEBI" id="CHEBI:43474"/>
        <dbReference type="ChEBI" id="CHEBI:57699"/>
        <dbReference type="ChEBI" id="CHEBI:57980"/>
        <dbReference type="EC" id="3.1.3.15"/>
    </reaction>
</comment>
<feature type="domain" description="PHP" evidence="9">
    <location>
        <begin position="4"/>
        <end position="197"/>
    </location>
</feature>
<dbReference type="InterPro" id="IPR004013">
    <property type="entry name" value="PHP_dom"/>
</dbReference>
<dbReference type="GO" id="GO:0004401">
    <property type="term" value="F:histidinol-phosphatase activity"/>
    <property type="evidence" value="ECO:0007669"/>
    <property type="project" value="UniProtKB-UniRule"/>
</dbReference>
<evidence type="ECO:0000256" key="8">
    <source>
        <dbReference type="RuleBase" id="RU366003"/>
    </source>
</evidence>
<dbReference type="Pfam" id="PF13263">
    <property type="entry name" value="PHP_C"/>
    <property type="match status" value="1"/>
</dbReference>
<dbReference type="NCBIfam" id="TIGR01856">
    <property type="entry name" value="hisJ_fam"/>
    <property type="match status" value="1"/>
</dbReference>
<keyword evidence="6 8" id="KW-0368">Histidine biosynthesis</keyword>
<dbReference type="CDD" id="cd12110">
    <property type="entry name" value="PHP_HisPPase_Hisj_like"/>
    <property type="match status" value="1"/>
</dbReference>
<dbReference type="PANTHER" id="PTHR21039">
    <property type="entry name" value="HISTIDINOL PHOSPHATASE-RELATED"/>
    <property type="match status" value="1"/>
</dbReference>
<evidence type="ECO:0000256" key="6">
    <source>
        <dbReference type="ARBA" id="ARBA00023102"/>
    </source>
</evidence>
<dbReference type="Pfam" id="PF02811">
    <property type="entry name" value="PHP"/>
    <property type="match status" value="1"/>
</dbReference>
<evidence type="ECO:0000313" key="11">
    <source>
        <dbReference type="Proteomes" id="UP001154312"/>
    </source>
</evidence>
<dbReference type="RefSeq" id="WP_277443971.1">
    <property type="nucleotide sequence ID" value="NZ_JAKOAV010000016.1"/>
</dbReference>
<dbReference type="NCBIfam" id="NF005596">
    <property type="entry name" value="PRK07328.1"/>
    <property type="match status" value="1"/>
</dbReference>